<protein>
    <recommendedName>
        <fullName evidence="4">Peptidase M10 metallopeptidase domain-containing protein</fullName>
    </recommendedName>
</protein>
<evidence type="ECO:0000313" key="3">
    <source>
        <dbReference type="Proteomes" id="UP001214043"/>
    </source>
</evidence>
<feature type="signal peptide" evidence="1">
    <location>
        <begin position="1"/>
        <end position="25"/>
    </location>
</feature>
<accession>A0AAF0CHQ5</accession>
<evidence type="ECO:0008006" key="4">
    <source>
        <dbReference type="Google" id="ProtNLM"/>
    </source>
</evidence>
<sequence>MITKLAKTSALASFLLAGASMPTLAQSEGSASDYPLTMLNDCSTECGFPEFADADEAAAYLQSRFLNNGEGGAPSGAGGSPGGAGGPSGIGLGLGLGLNAPQVVYLDFQPGEPTYTFSLFGITLTLNDYFYTDEDKEIVKSRIAADYAPYNFEFVLEEPTEGDYVTLQFNSNDAPCAGTAGVCPSGGILFGSAGEIDFGNDNRSIVAINDANLWPFLNALDPILGRPAGTFIEDNALIDVIGARTDGPDAVTADEAARIAVLNQTSNTGAHELGHGLGLRHYDAWGPIGGGLPSTGTPEPASFAPVYDGPADGDETVLHIMSSGASSGLPLSQAANADRFHSERSAIKLAINERGRFVTDEQANSGQAKLKKLQVVNPILEGENADGRIDVRNIVVEGRLDELDEVDTLTFSGKAGQVFNAELISNVESFFFPEWDSMIGKLTLYKQESNGSLTEVATNDAEFESFDAFLLDAVLPENGTYVLHAEAPNEIFLGFDAMGDPIILPLSDFGFTDELEYRTGQYILNAYIVESKNGNGPKKIGGPKK</sequence>
<name>A0AAF0CHQ5_9PROT</name>
<keyword evidence="3" id="KW-1185">Reference proteome</keyword>
<dbReference type="EMBL" id="CP118166">
    <property type="protein sequence ID" value="WDI32172.1"/>
    <property type="molecule type" value="Genomic_DNA"/>
</dbReference>
<dbReference type="KEGG" id="hfl:PUV54_03070"/>
<reference evidence="2" key="1">
    <citation type="submission" date="2023-02" db="EMBL/GenBank/DDBJ databases">
        <title>Genome sequence of Hyphococcus flavus.</title>
        <authorList>
            <person name="Rong J.-C."/>
            <person name="Zhao Q."/>
            <person name="Yi M."/>
            <person name="Wu J.-Y."/>
        </authorList>
    </citation>
    <scope>NUCLEOTIDE SEQUENCE</scope>
    <source>
        <strain evidence="2">MCCC 1K03223</strain>
    </source>
</reference>
<dbReference type="AlphaFoldDB" id="A0AAF0CHQ5"/>
<evidence type="ECO:0000256" key="1">
    <source>
        <dbReference type="SAM" id="SignalP"/>
    </source>
</evidence>
<proteinExistence type="predicted"/>
<keyword evidence="1" id="KW-0732">Signal</keyword>
<evidence type="ECO:0000313" key="2">
    <source>
        <dbReference type="EMBL" id="WDI32172.1"/>
    </source>
</evidence>
<dbReference type="Proteomes" id="UP001214043">
    <property type="component" value="Chromosome"/>
</dbReference>
<gene>
    <name evidence="2" type="ORF">PUV54_03070</name>
</gene>
<organism evidence="2 3">
    <name type="scientific">Hyphococcus flavus</name>
    <dbReference type="NCBI Taxonomy" id="1866326"/>
    <lineage>
        <taxon>Bacteria</taxon>
        <taxon>Pseudomonadati</taxon>
        <taxon>Pseudomonadota</taxon>
        <taxon>Alphaproteobacteria</taxon>
        <taxon>Parvularculales</taxon>
        <taxon>Parvularculaceae</taxon>
        <taxon>Hyphococcus</taxon>
    </lineage>
</organism>
<dbReference type="RefSeq" id="WP_274494071.1">
    <property type="nucleotide sequence ID" value="NZ_CP118166.1"/>
</dbReference>
<dbReference type="SUPFAM" id="SSF55486">
    <property type="entry name" value="Metalloproteases ('zincins'), catalytic domain"/>
    <property type="match status" value="1"/>
</dbReference>
<feature type="chain" id="PRO_5042237866" description="Peptidase M10 metallopeptidase domain-containing protein" evidence="1">
    <location>
        <begin position="26"/>
        <end position="545"/>
    </location>
</feature>